<evidence type="ECO:0000313" key="1">
    <source>
        <dbReference type="EMBL" id="CRZ75366.1"/>
    </source>
</evidence>
<reference evidence="1 2" key="1">
    <citation type="submission" date="2015-07" db="EMBL/GenBank/DDBJ databases">
        <authorList>
            <consortium name="Pathogen Informatics"/>
        </authorList>
    </citation>
    <scope>NUCLEOTIDE SEQUENCE [LARGE SCALE GENOMIC DNA]</scope>
    <source>
        <strain evidence="1 2">A51</strain>
    </source>
</reference>
<sequence>MGCPFHWNWARFDKQIFMQCHQALVDARRFVKLTIQRQMHHLRHVGSSDIVGH</sequence>
<protein>
    <submittedName>
        <fullName evidence="1">Uncharacterized protein</fullName>
    </submittedName>
</protein>
<organism evidence="1 2">
    <name type="scientific">Vibrio cholerae</name>
    <dbReference type="NCBI Taxonomy" id="666"/>
    <lineage>
        <taxon>Bacteria</taxon>
        <taxon>Pseudomonadati</taxon>
        <taxon>Pseudomonadota</taxon>
        <taxon>Gammaproteobacteria</taxon>
        <taxon>Vibrionales</taxon>
        <taxon>Vibrionaceae</taxon>
        <taxon>Vibrio</taxon>
    </lineage>
</organism>
<name>A0A655Q3S8_VIBCL</name>
<accession>A0A655Q3S8</accession>
<evidence type="ECO:0000313" key="2">
    <source>
        <dbReference type="Proteomes" id="UP000044806"/>
    </source>
</evidence>
<dbReference type="EMBL" id="CWOW01000001">
    <property type="protein sequence ID" value="CRZ75366.1"/>
    <property type="molecule type" value="Genomic_DNA"/>
</dbReference>
<dbReference type="AlphaFoldDB" id="A0A655Q3S8"/>
<gene>
    <name evidence="1" type="ORF">ERS013165_00034</name>
</gene>
<dbReference type="Proteomes" id="UP000044806">
    <property type="component" value="Unassembled WGS sequence"/>
</dbReference>
<proteinExistence type="predicted"/>